<dbReference type="AlphaFoldDB" id="A0A5E4D1V9"/>
<name>A0A5E4D1V9_MARMO</name>
<dbReference type="Proteomes" id="UP000335636">
    <property type="component" value="Unassembled WGS sequence"/>
</dbReference>
<dbReference type="InterPro" id="IPR036179">
    <property type="entry name" value="Ig-like_dom_sf"/>
</dbReference>
<evidence type="ECO:0000313" key="1">
    <source>
        <dbReference type="EMBL" id="VTJ88113.1"/>
    </source>
</evidence>
<proteinExistence type="predicted"/>
<keyword evidence="2" id="KW-1185">Reference proteome</keyword>
<protein>
    <recommendedName>
        <fullName evidence="3">Ig-like domain-containing protein</fullName>
    </recommendedName>
</protein>
<dbReference type="EMBL" id="CABDUW010002818">
    <property type="protein sequence ID" value="VTJ88113.1"/>
    <property type="molecule type" value="Genomic_DNA"/>
</dbReference>
<dbReference type="PANTHER" id="PTHR23267">
    <property type="entry name" value="IMMUNOGLOBULIN LIGHT CHAIN"/>
    <property type="match status" value="1"/>
</dbReference>
<sequence length="108" mass="11138">MLLGHGKHGSGKLCLRWDPEVAMAAPSQLLCVLLLHLPGERATLTCRASQSVGSSFSLYQQKPGKAPRCLILGTSSRASGIPARFSGSGSGTAFTLPSQPGAWGGCSL</sequence>
<dbReference type="InterPro" id="IPR050150">
    <property type="entry name" value="IgV_Light_Chain"/>
</dbReference>
<accession>A0A5E4D1V9</accession>
<reference evidence="1" key="1">
    <citation type="submission" date="2019-04" db="EMBL/GenBank/DDBJ databases">
        <authorList>
            <person name="Alioto T."/>
            <person name="Alioto T."/>
        </authorList>
    </citation>
    <scope>NUCLEOTIDE SEQUENCE [LARGE SCALE GENOMIC DNA]</scope>
</reference>
<evidence type="ECO:0000313" key="2">
    <source>
        <dbReference type="Proteomes" id="UP000335636"/>
    </source>
</evidence>
<gene>
    <name evidence="1" type="ORF">MONAX_5E032041</name>
</gene>
<dbReference type="SUPFAM" id="SSF48726">
    <property type="entry name" value="Immunoglobulin"/>
    <property type="match status" value="1"/>
</dbReference>
<dbReference type="Gene3D" id="2.60.40.10">
    <property type="entry name" value="Immunoglobulins"/>
    <property type="match status" value="1"/>
</dbReference>
<comment type="caution">
    <text evidence="1">The sequence shown here is derived from an EMBL/GenBank/DDBJ whole genome shotgun (WGS) entry which is preliminary data.</text>
</comment>
<dbReference type="InterPro" id="IPR013783">
    <property type="entry name" value="Ig-like_fold"/>
</dbReference>
<organism evidence="1 2">
    <name type="scientific">Marmota monax</name>
    <name type="common">Woodchuck</name>
    <dbReference type="NCBI Taxonomy" id="9995"/>
    <lineage>
        <taxon>Eukaryota</taxon>
        <taxon>Metazoa</taxon>
        <taxon>Chordata</taxon>
        <taxon>Craniata</taxon>
        <taxon>Vertebrata</taxon>
        <taxon>Euteleostomi</taxon>
        <taxon>Mammalia</taxon>
        <taxon>Eutheria</taxon>
        <taxon>Euarchontoglires</taxon>
        <taxon>Glires</taxon>
        <taxon>Rodentia</taxon>
        <taxon>Sciuromorpha</taxon>
        <taxon>Sciuridae</taxon>
        <taxon>Xerinae</taxon>
        <taxon>Marmotini</taxon>
        <taxon>Marmota</taxon>
    </lineage>
</organism>
<evidence type="ECO:0008006" key="3">
    <source>
        <dbReference type="Google" id="ProtNLM"/>
    </source>
</evidence>